<evidence type="ECO:0000313" key="2">
    <source>
        <dbReference type="EMBL" id="CBH24239.1"/>
    </source>
</evidence>
<protein>
    <submittedName>
        <fullName evidence="2">Uncharacterized protein</fullName>
    </submittedName>
</protein>
<gene>
    <name evidence="2" type="ordered locus">SRM_01318</name>
</gene>
<accession>D5H884</accession>
<dbReference type="Proteomes" id="UP000000933">
    <property type="component" value="Chromosome"/>
</dbReference>
<dbReference type="AlphaFoldDB" id="D5H884"/>
<reference evidence="3" key="2">
    <citation type="submission" date="2010-04" db="EMBL/GenBank/DDBJ databases">
        <title>Genome sequence of Salinibacter ruber M8.</title>
        <authorList>
            <consortium name="Genoscope"/>
        </authorList>
    </citation>
    <scope>NUCLEOTIDE SEQUENCE [LARGE SCALE GENOMIC DNA]</scope>
    <source>
        <strain evidence="3">M8</strain>
    </source>
</reference>
<dbReference type="HOGENOM" id="CLU_2652359_0_0_10"/>
<feature type="compositionally biased region" description="Basic and acidic residues" evidence="1">
    <location>
        <begin position="24"/>
        <end position="46"/>
    </location>
</feature>
<dbReference type="KEGG" id="srm:SRM_01318"/>
<dbReference type="EMBL" id="FP565814">
    <property type="protein sequence ID" value="CBH24239.1"/>
    <property type="molecule type" value="Genomic_DNA"/>
</dbReference>
<evidence type="ECO:0000256" key="1">
    <source>
        <dbReference type="SAM" id="MobiDB-lite"/>
    </source>
</evidence>
<proteinExistence type="predicted"/>
<name>D5H884_SALRM</name>
<organism evidence="2 3">
    <name type="scientific">Salinibacter ruber (strain M8)</name>
    <dbReference type="NCBI Taxonomy" id="761659"/>
    <lineage>
        <taxon>Bacteria</taxon>
        <taxon>Pseudomonadati</taxon>
        <taxon>Rhodothermota</taxon>
        <taxon>Rhodothermia</taxon>
        <taxon>Rhodothermales</taxon>
        <taxon>Salinibacteraceae</taxon>
        <taxon>Salinibacter</taxon>
    </lineage>
</organism>
<evidence type="ECO:0000313" key="3">
    <source>
        <dbReference type="Proteomes" id="UP000000933"/>
    </source>
</evidence>
<reference evidence="2 3" key="1">
    <citation type="journal article" date="2010" name="ISME J.">
        <title>Fine-scale evolution: genomic, phenotypic and ecological differentiation in two coexisting Salinibacter ruber strains.</title>
        <authorList>
            <person name="Pena A."/>
            <person name="Teeling H."/>
            <person name="Huerta-Cepas J."/>
            <person name="Santos F."/>
            <person name="Yarza P."/>
            <person name="Brito-Echeverria J."/>
            <person name="Lucio M."/>
            <person name="Schmitt-Kopplin P."/>
            <person name="Meseguer I."/>
            <person name="Schenowitz C."/>
            <person name="Dossat C."/>
            <person name="Barbe V."/>
            <person name="Dopazo J."/>
            <person name="Rossello-Mora R."/>
            <person name="Schuler M."/>
            <person name="Glockner F.O."/>
            <person name="Amann R."/>
            <person name="Gabaldon T."/>
            <person name="Anton J."/>
        </authorList>
    </citation>
    <scope>NUCLEOTIDE SEQUENCE [LARGE SCALE GENOMIC DNA]</scope>
    <source>
        <strain evidence="2 3">M8</strain>
    </source>
</reference>
<feature type="region of interest" description="Disordered" evidence="1">
    <location>
        <begin position="19"/>
        <end position="53"/>
    </location>
</feature>
<sequence length="76" mass="8094">MDGGLFGTEGGRVQCEMSSVGALPRRDPPKDCLPHDDMGRAPEARRGAPKTIDELGGDFRQTYKLLAGAPVAPIDQ</sequence>